<name>Q2STX1_BURTA</name>
<keyword evidence="2" id="KW-1185">Reference proteome</keyword>
<sequence>MVSWVRGATKSLLGCSENSRRTKGNDMAVIFKGIPSIGNGLTDDTVLWRYLDTAKFLDLLHNRTLFFCRGDRFADKYEGAFTESIKHAIEEAFRKNEINSSVAEFKTRLRERVFVNCWHQSRDDSMAMWSLYGKSSAAVAITTTVGQLRDAIKLAKLPYAINIAKVEYVKHWRDPQLVFKPYSNVFAYKLKAYDYEKEVRVIIDRFHENEDISALPDGMSAAIPLETLLRSIVVCPEAAPWFVELVGDVVHKYGVSAPVNRSKLAFDPK</sequence>
<dbReference type="HOGENOM" id="CLU_073012_0_0_4"/>
<evidence type="ECO:0008006" key="3">
    <source>
        <dbReference type="Google" id="ProtNLM"/>
    </source>
</evidence>
<gene>
    <name evidence="1" type="ordered locus">BTH_I3133</name>
</gene>
<dbReference type="AlphaFoldDB" id="Q2STX1"/>
<dbReference type="EMBL" id="CP000086">
    <property type="protein sequence ID" value="ABC37532.1"/>
    <property type="molecule type" value="Genomic_DNA"/>
</dbReference>
<dbReference type="Proteomes" id="UP000001930">
    <property type="component" value="Chromosome I"/>
</dbReference>
<protein>
    <recommendedName>
        <fullName evidence="3">DUF2971 domain-containing protein</fullName>
    </recommendedName>
</protein>
<dbReference type="KEGG" id="bte:BTH_I3133"/>
<evidence type="ECO:0000313" key="1">
    <source>
        <dbReference type="EMBL" id="ABC37532.1"/>
    </source>
</evidence>
<dbReference type="DNASU" id="3848327"/>
<accession>Q2STX1</accession>
<reference evidence="1 2" key="1">
    <citation type="journal article" date="2005" name="BMC Genomics">
        <title>Bacterial genome adaptation to niches: divergence of the potential virulence genes in three Burkholderia species of different survival strategies.</title>
        <authorList>
            <person name="Kim H.S."/>
            <person name="Schell M.A."/>
            <person name="Yu Y."/>
            <person name="Ulrich R.L."/>
            <person name="Sarria S.H."/>
            <person name="Nierman W.C."/>
            <person name="DeShazer D."/>
        </authorList>
    </citation>
    <scope>NUCLEOTIDE SEQUENCE [LARGE SCALE GENOMIC DNA]</scope>
    <source>
        <strain evidence="2">ATCC 700388 / DSM 13276 / CCUG 48851 / CIP 106301 / E264</strain>
    </source>
</reference>
<proteinExistence type="predicted"/>
<evidence type="ECO:0000313" key="2">
    <source>
        <dbReference type="Proteomes" id="UP000001930"/>
    </source>
</evidence>
<organism evidence="1 2">
    <name type="scientific">Burkholderia thailandensis (strain ATCC 700388 / DSM 13276 / CCUG 48851 / CIP 106301 / E264)</name>
    <dbReference type="NCBI Taxonomy" id="271848"/>
    <lineage>
        <taxon>Bacteria</taxon>
        <taxon>Pseudomonadati</taxon>
        <taxon>Pseudomonadota</taxon>
        <taxon>Betaproteobacteria</taxon>
        <taxon>Burkholderiales</taxon>
        <taxon>Burkholderiaceae</taxon>
        <taxon>Burkholderia</taxon>
        <taxon>pseudomallei group</taxon>
    </lineage>
</organism>